<evidence type="ECO:0000256" key="6">
    <source>
        <dbReference type="ARBA" id="ARBA00022989"/>
    </source>
</evidence>
<dbReference type="PANTHER" id="PTHR48041">
    <property type="entry name" value="ABC TRANSPORTER G FAMILY MEMBER 28"/>
    <property type="match status" value="1"/>
</dbReference>
<dbReference type="Proteomes" id="UP001190700">
    <property type="component" value="Unassembled WGS sequence"/>
</dbReference>
<keyword evidence="3 8" id="KW-0812">Transmembrane</keyword>
<dbReference type="SMART" id="SM00382">
    <property type="entry name" value="AAA"/>
    <property type="match status" value="1"/>
</dbReference>
<dbReference type="SUPFAM" id="SSF52540">
    <property type="entry name" value="P-loop containing nucleoside triphosphate hydrolases"/>
    <property type="match status" value="1"/>
</dbReference>
<dbReference type="InterPro" id="IPR013525">
    <property type="entry name" value="ABC2_TM"/>
</dbReference>
<sequence>MQLPAAAQPIPLGLNLTQDQAACRNDVIRYCFGIRNVRLVEDCLNENSDSLSAQCKAALDNAGGVVLSYEDNYTDDRDRTRSITVISALLMLIPCLISVKFMLRARQIYQLLQQTDEPSASVGTALLQRQGLNTGQAPSSAGDGTILSHQTESSALSFQNLCYWVSPSRTAVEVLQFKPAIRKQILKDFNAYFRPGSLTAIMGPSGSGKTTTLNLVTGVARRGEFSGTRLINGTAYSSQGYCNFMESQGYVQQTDCLYERLTVRENLCYSALLRLTTLANSMADSILRADEVMREVGLSVVAHTKVGGAATTGRGISGGQRRRLSVGIEMLRLPSVLTLDEPTSGLDSLASLQIVTLLNTLAEHGNRTVITSIHQPRSEIFQLFHNILLMEEGGRMAYLGPADTVVAFLSSVPDQPLKREDYDNPGDFIIDVVGLDPESSELRALSAPAMSALGSSKSLNGSSKSILVCKANSMQRISQTCSFSNINPGSPDDLQEAPVSSREGAEMRMEGISPRGSVRSQSFHDHFLTSPEFTALHRHVQEDISMKSSRAPSCITGIGLFGRRKTELRWTQQCEILFARRVCQHTVLAFLLSLPVVIFVGGMISFTFSYGDCSYDDDCEDNFFQPYVSMAVLLCLSGYSFAIQYLTLVPEYYGERQVLHMERRAACISFAPYVFSAALTETVRAVVVAMVLIGLANSFLELNTNETHFGFCCVVWCLGLNAWQAFVSMVCAMCAVENTVHTLMFISLGASYLFGGLLVVNSKIPPLFLSFYWTMPPALTSRALVINDLECCYLTSTCYDFAAVQRSSGDEEVNCPEIFEVPIEDGNLGRYWLEMIELDKENQYLDLVILFFVTVSSRILTVMFYLLREWHDKRLKEIPCVQQTPCTIPEGRELDEIPSGQSNQQFVGET</sequence>
<comment type="subcellular location">
    <subcellularLocation>
        <location evidence="1">Membrane</location>
        <topology evidence="1">Multi-pass membrane protein</topology>
    </subcellularLocation>
</comment>
<feature type="domain" description="ABC transporter" evidence="9">
    <location>
        <begin position="156"/>
        <end position="417"/>
    </location>
</feature>
<accession>A0AAE0FZ20</accession>
<reference evidence="10 11" key="1">
    <citation type="journal article" date="2015" name="Genome Biol. Evol.">
        <title>Comparative Genomics of a Bacterivorous Green Alga Reveals Evolutionary Causalities and Consequences of Phago-Mixotrophic Mode of Nutrition.</title>
        <authorList>
            <person name="Burns J.A."/>
            <person name="Paasch A."/>
            <person name="Narechania A."/>
            <person name="Kim E."/>
        </authorList>
    </citation>
    <scope>NUCLEOTIDE SEQUENCE [LARGE SCALE GENOMIC DNA]</scope>
    <source>
        <strain evidence="10 11">PLY_AMNH</strain>
    </source>
</reference>
<proteinExistence type="predicted"/>
<evidence type="ECO:0000256" key="4">
    <source>
        <dbReference type="ARBA" id="ARBA00022741"/>
    </source>
</evidence>
<dbReference type="InterPro" id="IPR003593">
    <property type="entry name" value="AAA+_ATPase"/>
</dbReference>
<evidence type="ECO:0000313" key="10">
    <source>
        <dbReference type="EMBL" id="KAK3268627.1"/>
    </source>
</evidence>
<dbReference type="GO" id="GO:0005524">
    <property type="term" value="F:ATP binding"/>
    <property type="evidence" value="ECO:0007669"/>
    <property type="project" value="UniProtKB-KW"/>
</dbReference>
<evidence type="ECO:0000256" key="3">
    <source>
        <dbReference type="ARBA" id="ARBA00022692"/>
    </source>
</evidence>
<evidence type="ECO:0000256" key="7">
    <source>
        <dbReference type="ARBA" id="ARBA00023136"/>
    </source>
</evidence>
<dbReference type="EMBL" id="LGRX02011706">
    <property type="protein sequence ID" value="KAK3268627.1"/>
    <property type="molecule type" value="Genomic_DNA"/>
</dbReference>
<evidence type="ECO:0000256" key="2">
    <source>
        <dbReference type="ARBA" id="ARBA00022448"/>
    </source>
</evidence>
<keyword evidence="2" id="KW-0813">Transport</keyword>
<keyword evidence="4" id="KW-0547">Nucleotide-binding</keyword>
<dbReference type="PROSITE" id="PS00211">
    <property type="entry name" value="ABC_TRANSPORTER_1"/>
    <property type="match status" value="1"/>
</dbReference>
<evidence type="ECO:0000259" key="9">
    <source>
        <dbReference type="PROSITE" id="PS50893"/>
    </source>
</evidence>
<dbReference type="Pfam" id="PF00005">
    <property type="entry name" value="ABC_tran"/>
    <property type="match status" value="1"/>
</dbReference>
<gene>
    <name evidence="10" type="ORF">CYMTET_22877</name>
</gene>
<feature type="transmembrane region" description="Helical" evidence="8">
    <location>
        <begin position="83"/>
        <end position="103"/>
    </location>
</feature>
<organism evidence="10 11">
    <name type="scientific">Cymbomonas tetramitiformis</name>
    <dbReference type="NCBI Taxonomy" id="36881"/>
    <lineage>
        <taxon>Eukaryota</taxon>
        <taxon>Viridiplantae</taxon>
        <taxon>Chlorophyta</taxon>
        <taxon>Pyramimonadophyceae</taxon>
        <taxon>Pyramimonadales</taxon>
        <taxon>Pyramimonadaceae</taxon>
        <taxon>Cymbomonas</taxon>
    </lineage>
</organism>
<feature type="transmembrane region" description="Helical" evidence="8">
    <location>
        <begin position="670"/>
        <end position="696"/>
    </location>
</feature>
<dbReference type="PANTHER" id="PTHR48041:SF139">
    <property type="entry name" value="PROTEIN SCARLET"/>
    <property type="match status" value="1"/>
</dbReference>
<feature type="transmembrane region" description="Helical" evidence="8">
    <location>
        <begin position="587"/>
        <end position="608"/>
    </location>
</feature>
<keyword evidence="11" id="KW-1185">Reference proteome</keyword>
<feature type="transmembrane region" description="Helical" evidence="8">
    <location>
        <begin position="708"/>
        <end position="736"/>
    </location>
</feature>
<dbReference type="PROSITE" id="PS50893">
    <property type="entry name" value="ABC_TRANSPORTER_2"/>
    <property type="match status" value="1"/>
</dbReference>
<evidence type="ECO:0000256" key="1">
    <source>
        <dbReference type="ARBA" id="ARBA00004141"/>
    </source>
</evidence>
<evidence type="ECO:0000256" key="5">
    <source>
        <dbReference type="ARBA" id="ARBA00022840"/>
    </source>
</evidence>
<feature type="transmembrane region" description="Helical" evidence="8">
    <location>
        <begin position="628"/>
        <end position="649"/>
    </location>
</feature>
<name>A0AAE0FZ20_9CHLO</name>
<dbReference type="InterPro" id="IPR027417">
    <property type="entry name" value="P-loop_NTPase"/>
</dbReference>
<evidence type="ECO:0000313" key="11">
    <source>
        <dbReference type="Proteomes" id="UP001190700"/>
    </source>
</evidence>
<dbReference type="GO" id="GO:0016887">
    <property type="term" value="F:ATP hydrolysis activity"/>
    <property type="evidence" value="ECO:0007669"/>
    <property type="project" value="InterPro"/>
</dbReference>
<dbReference type="InterPro" id="IPR017871">
    <property type="entry name" value="ABC_transporter-like_CS"/>
</dbReference>
<dbReference type="Pfam" id="PF01061">
    <property type="entry name" value="ABC2_membrane"/>
    <property type="match status" value="1"/>
</dbReference>
<protein>
    <recommendedName>
        <fullName evidence="9">ABC transporter domain-containing protein</fullName>
    </recommendedName>
</protein>
<keyword evidence="6 8" id="KW-1133">Transmembrane helix</keyword>
<dbReference type="AlphaFoldDB" id="A0AAE0FZ20"/>
<keyword evidence="7 8" id="KW-0472">Membrane</keyword>
<feature type="transmembrane region" description="Helical" evidence="8">
    <location>
        <begin position="847"/>
        <end position="867"/>
    </location>
</feature>
<dbReference type="GO" id="GO:0140359">
    <property type="term" value="F:ABC-type transporter activity"/>
    <property type="evidence" value="ECO:0007669"/>
    <property type="project" value="InterPro"/>
</dbReference>
<keyword evidence="5" id="KW-0067">ATP-binding</keyword>
<dbReference type="InterPro" id="IPR050352">
    <property type="entry name" value="ABCG_transporters"/>
</dbReference>
<dbReference type="Gene3D" id="3.40.50.300">
    <property type="entry name" value="P-loop containing nucleotide triphosphate hydrolases"/>
    <property type="match status" value="1"/>
</dbReference>
<dbReference type="InterPro" id="IPR003439">
    <property type="entry name" value="ABC_transporter-like_ATP-bd"/>
</dbReference>
<feature type="transmembrane region" description="Helical" evidence="8">
    <location>
        <begin position="743"/>
        <end position="760"/>
    </location>
</feature>
<dbReference type="GO" id="GO:0016020">
    <property type="term" value="C:membrane"/>
    <property type="evidence" value="ECO:0007669"/>
    <property type="project" value="UniProtKB-SubCell"/>
</dbReference>
<evidence type="ECO:0000256" key="8">
    <source>
        <dbReference type="SAM" id="Phobius"/>
    </source>
</evidence>
<comment type="caution">
    <text evidence="10">The sequence shown here is derived from an EMBL/GenBank/DDBJ whole genome shotgun (WGS) entry which is preliminary data.</text>
</comment>